<reference evidence="1 2" key="1">
    <citation type="journal article" date="2015" name="PLoS ONE">
        <title>Genomic analysis reveals the molecular basis for capsule loss in the group B streptococcus population.</title>
        <authorList>
            <consortium name="DEVANI Consortium"/>
            <person name="Rosini R."/>
            <person name="Campisi E."/>
            <person name="De Chiara M."/>
            <person name="Tettelin H."/>
            <person name="Rinaudo D."/>
            <person name="Toniolo C."/>
            <person name="Metruccio M."/>
            <person name="Guidotti S."/>
            <person name="Sorensen U.B."/>
            <person name="Kilian M."/>
            <person name="Ramirez M."/>
            <person name="Janulczyk R."/>
            <person name="Donati C."/>
            <person name="Grandi G."/>
            <person name="Margarit I."/>
        </authorList>
    </citation>
    <scope>NUCLEOTIDE SEQUENCE [LARGE SCALE GENOMIC DNA]</scope>
    <source>
        <strain evidence="1 2">DK-B-USS-215</strain>
    </source>
</reference>
<dbReference type="Proteomes" id="UP000035346">
    <property type="component" value="Unassembled WGS sequence"/>
</dbReference>
<dbReference type="InterPro" id="IPR021112">
    <property type="entry name" value="LtrB_C"/>
</dbReference>
<protein>
    <submittedName>
        <fullName evidence="1">Relaxase</fullName>
    </submittedName>
</protein>
<evidence type="ECO:0000313" key="1">
    <source>
        <dbReference type="EMBL" id="KLL36083.1"/>
    </source>
</evidence>
<dbReference type="Pfam" id="PF20874">
    <property type="entry name" value="Relaxase_M"/>
    <property type="match status" value="1"/>
</dbReference>
<name>A0A0H1DJK6_STRAG</name>
<sequence>MVAIKPPIQIKTTGNLKRAVNYILNEAKTIVADSGDKELEFPLVYHNGEIKVKLVSGHGIEDYSIADEEMTMTKLAAAFKKGDDDLKELNSGKQVLAHHIIQSFSPEDNLTPEQVHNIGRQTMMEFTGGDYEFIIATHTDKNHLHNHIILSTTNTSTLKKMRWQKNTLKNLRAISDKHAAKYGAKIIEPTMKNSYTKYSAWRRQNNFSYEIKQRLDFLLKQSTSVEDFKQKAKALDLHVDFSGKFVKYRLLVPLDGKYQEKNTRDRFLSKKGHYCLKQIQERVKKNQLVYDVSEIKERYQEERAQADNDFELKLEVASWQVEQESSHGIYLQMDYGALNSGTILIPSHKVDKQEDGNYIIYIKERDYFYFLNPDQSDKNRYMMGKTLARQLAKQNGEVLVTKNAHISSMRELIKEYNFLVEHHVTDGEQFQNLEERFNNKIEETHQELQTLDERLAYYHKVEGALLAIAQTPENSLPAMQLLDKLGLPKDITIADVSQSIQEFGIERDALQEFFDDTLKTYTTYQEMKDHIKSREANTLKQETEEKSL</sequence>
<dbReference type="InterPro" id="IPR048299">
    <property type="entry name" value="LtrB_central"/>
</dbReference>
<dbReference type="InterPro" id="IPR005094">
    <property type="entry name" value="Endonuclease_MobA/VirD2"/>
</dbReference>
<dbReference type="AlphaFoldDB" id="A0A0H1DJK6"/>
<dbReference type="Pfam" id="PF03432">
    <property type="entry name" value="Relaxase"/>
    <property type="match status" value="1"/>
</dbReference>
<comment type="caution">
    <text evidence="1">The sequence shown here is derived from an EMBL/GenBank/DDBJ whole genome shotgun (WGS) entry which is preliminary data.</text>
</comment>
<dbReference type="RefSeq" id="WP_000225714.1">
    <property type="nucleotide sequence ID" value="NZ_CP038809.1"/>
</dbReference>
<accession>A0A0H1DJK6</accession>
<gene>
    <name evidence="1" type="ORF">WA04_09435</name>
</gene>
<proteinExistence type="predicted"/>
<evidence type="ECO:0000313" key="2">
    <source>
        <dbReference type="Proteomes" id="UP000035346"/>
    </source>
</evidence>
<dbReference type="Pfam" id="PF11083">
    <property type="entry name" value="Relaxase_C"/>
    <property type="match status" value="1"/>
</dbReference>
<organism evidence="1 2">
    <name type="scientific">Streptococcus agalactiae</name>
    <dbReference type="NCBI Taxonomy" id="1311"/>
    <lineage>
        <taxon>Bacteria</taxon>
        <taxon>Bacillati</taxon>
        <taxon>Bacillota</taxon>
        <taxon>Bacilli</taxon>
        <taxon>Lactobacillales</taxon>
        <taxon>Streptococcaceae</taxon>
        <taxon>Streptococcus</taxon>
    </lineage>
</organism>
<dbReference type="EMBL" id="LBKL01000087">
    <property type="protein sequence ID" value="KLL36083.1"/>
    <property type="molecule type" value="Genomic_DNA"/>
</dbReference>